<dbReference type="AlphaFoldDB" id="A0A3R7LI43"/>
<organism evidence="1 2">
    <name type="scientific">Trypanosoma conorhini</name>
    <dbReference type="NCBI Taxonomy" id="83891"/>
    <lineage>
        <taxon>Eukaryota</taxon>
        <taxon>Discoba</taxon>
        <taxon>Euglenozoa</taxon>
        <taxon>Kinetoplastea</taxon>
        <taxon>Metakinetoplastina</taxon>
        <taxon>Trypanosomatida</taxon>
        <taxon>Trypanosomatidae</taxon>
        <taxon>Trypanosoma</taxon>
    </lineage>
</organism>
<gene>
    <name evidence="1" type="ORF">Tco025E_00103</name>
</gene>
<dbReference type="RefSeq" id="XP_029232925.1">
    <property type="nucleotide sequence ID" value="XM_029367052.1"/>
</dbReference>
<evidence type="ECO:0000313" key="1">
    <source>
        <dbReference type="EMBL" id="RNF27719.1"/>
    </source>
</evidence>
<protein>
    <submittedName>
        <fullName evidence="1">Uncharacterized protein</fullName>
    </submittedName>
</protein>
<sequence>MRQFFRNNHPWPSRRLHNLVLRLCGGAALGGDAEERHVQLAGVAHDGEHLRRDATRRETEVAVEREIHRDACVFRVTGAAKVRHLHRHTANVEHCEGVVRMNVERRIR</sequence>
<dbReference type="Proteomes" id="UP000284403">
    <property type="component" value="Unassembled WGS sequence"/>
</dbReference>
<evidence type="ECO:0000313" key="2">
    <source>
        <dbReference type="Proteomes" id="UP000284403"/>
    </source>
</evidence>
<keyword evidence="2" id="KW-1185">Reference proteome</keyword>
<reference evidence="1 2" key="1">
    <citation type="journal article" date="2018" name="BMC Genomics">
        <title>Genomic comparison of Trypanosoma conorhini and Trypanosoma rangeli to Trypanosoma cruzi strains of high and low virulence.</title>
        <authorList>
            <person name="Bradwell K.R."/>
            <person name="Koparde V.N."/>
            <person name="Matveyev A.V."/>
            <person name="Serrano M.G."/>
            <person name="Alves J.M."/>
            <person name="Parikh H."/>
            <person name="Huang B."/>
            <person name="Lee V."/>
            <person name="Espinosa-Alvarez O."/>
            <person name="Ortiz P.A."/>
            <person name="Costa-Martins A.G."/>
            <person name="Teixeira M.M."/>
            <person name="Buck G.A."/>
        </authorList>
    </citation>
    <scope>NUCLEOTIDE SEQUENCE [LARGE SCALE GENOMIC DNA]</scope>
    <source>
        <strain evidence="1 2">025E</strain>
    </source>
</reference>
<name>A0A3R7LI43_9TRYP</name>
<proteinExistence type="predicted"/>
<dbReference type="EMBL" id="MKKU01000001">
    <property type="protein sequence ID" value="RNF27719.1"/>
    <property type="molecule type" value="Genomic_DNA"/>
</dbReference>
<accession>A0A3R7LI43</accession>
<dbReference type="GeneID" id="40313714"/>
<comment type="caution">
    <text evidence="1">The sequence shown here is derived from an EMBL/GenBank/DDBJ whole genome shotgun (WGS) entry which is preliminary data.</text>
</comment>